<name>A0AAV8QLU0_ENSVE</name>
<evidence type="ECO:0000313" key="2">
    <source>
        <dbReference type="Proteomes" id="UP001222027"/>
    </source>
</evidence>
<accession>A0AAV8QLU0</accession>
<proteinExistence type="predicted"/>
<evidence type="ECO:0000313" key="1">
    <source>
        <dbReference type="EMBL" id="KAJ8476912.1"/>
    </source>
</evidence>
<dbReference type="AlphaFoldDB" id="A0AAV8QLU0"/>
<gene>
    <name evidence="1" type="ORF">OPV22_020639</name>
</gene>
<sequence length="76" mass="8927">MMIPKPRIIDQYLDRIGRRQRRRTKTEAEERKRSKYKGEAIPECAEEAIVGSLEFAGGSEVFFARVRLRLAIRSCW</sequence>
<protein>
    <submittedName>
        <fullName evidence="1">Uncharacterized protein</fullName>
    </submittedName>
</protein>
<dbReference type="Proteomes" id="UP001222027">
    <property type="component" value="Unassembled WGS sequence"/>
</dbReference>
<dbReference type="EMBL" id="JAQQAF010000006">
    <property type="protein sequence ID" value="KAJ8476912.1"/>
    <property type="molecule type" value="Genomic_DNA"/>
</dbReference>
<comment type="caution">
    <text evidence="1">The sequence shown here is derived from an EMBL/GenBank/DDBJ whole genome shotgun (WGS) entry which is preliminary data.</text>
</comment>
<keyword evidence="2" id="KW-1185">Reference proteome</keyword>
<organism evidence="1 2">
    <name type="scientific">Ensete ventricosum</name>
    <name type="common">Abyssinian banana</name>
    <name type="synonym">Musa ensete</name>
    <dbReference type="NCBI Taxonomy" id="4639"/>
    <lineage>
        <taxon>Eukaryota</taxon>
        <taxon>Viridiplantae</taxon>
        <taxon>Streptophyta</taxon>
        <taxon>Embryophyta</taxon>
        <taxon>Tracheophyta</taxon>
        <taxon>Spermatophyta</taxon>
        <taxon>Magnoliopsida</taxon>
        <taxon>Liliopsida</taxon>
        <taxon>Zingiberales</taxon>
        <taxon>Musaceae</taxon>
        <taxon>Ensete</taxon>
    </lineage>
</organism>
<reference evidence="1 2" key="1">
    <citation type="submission" date="2022-12" db="EMBL/GenBank/DDBJ databases">
        <title>Chromosome-scale assembly of the Ensete ventricosum genome.</title>
        <authorList>
            <person name="Dussert Y."/>
            <person name="Stocks J."/>
            <person name="Wendawek A."/>
            <person name="Woldeyes F."/>
            <person name="Nichols R.A."/>
            <person name="Borrell J.S."/>
        </authorList>
    </citation>
    <scope>NUCLEOTIDE SEQUENCE [LARGE SCALE GENOMIC DNA]</scope>
    <source>
        <strain evidence="2">cv. Maze</strain>
        <tissue evidence="1">Seeds</tissue>
    </source>
</reference>